<sequence length="203" mass="22773">MAKFNVAVFVVLSSRRRAWLPQFSTGPCPVRVSTGVAPLRFCSWKPTLSCDSSTRGLKDRFTCTAVFVALEKSIARDVHFVLWQPIALIDDCVMSKSTQQHNAHLSLRHLLHFEFHGHKPTRSRKLSLPPIFFSNSARRHSAFPSSERRGSLGSSDDRHTAILFRDARGAPGDTLLSRRPNAEAPWDRRMTATLQSCFVMPAA</sequence>
<protein>
    <submittedName>
        <fullName evidence="1">Uncharacterized protein</fullName>
    </submittedName>
</protein>
<organism evidence="1">
    <name type="scientific">Notodromas monacha</name>
    <dbReference type="NCBI Taxonomy" id="399045"/>
    <lineage>
        <taxon>Eukaryota</taxon>
        <taxon>Metazoa</taxon>
        <taxon>Ecdysozoa</taxon>
        <taxon>Arthropoda</taxon>
        <taxon>Crustacea</taxon>
        <taxon>Oligostraca</taxon>
        <taxon>Ostracoda</taxon>
        <taxon>Podocopa</taxon>
        <taxon>Podocopida</taxon>
        <taxon>Cypridocopina</taxon>
        <taxon>Cypridoidea</taxon>
        <taxon>Cyprididae</taxon>
        <taxon>Notodromas</taxon>
    </lineage>
</organism>
<reference evidence="1" key="1">
    <citation type="submission" date="2020-11" db="EMBL/GenBank/DDBJ databases">
        <authorList>
            <person name="Tran Van P."/>
        </authorList>
    </citation>
    <scope>NUCLEOTIDE SEQUENCE</scope>
</reference>
<gene>
    <name evidence="1" type="ORF">NMOB1V02_LOCUS6790</name>
</gene>
<accession>A0A7R9BPH1</accession>
<evidence type="ECO:0000313" key="1">
    <source>
        <dbReference type="EMBL" id="CAD7279107.1"/>
    </source>
</evidence>
<dbReference type="AlphaFoldDB" id="A0A7R9BPH1"/>
<keyword evidence="2" id="KW-1185">Reference proteome</keyword>
<dbReference type="EMBL" id="OA883517">
    <property type="protein sequence ID" value="CAD7279107.1"/>
    <property type="molecule type" value="Genomic_DNA"/>
</dbReference>
<name>A0A7R9BPH1_9CRUS</name>
<proteinExistence type="predicted"/>
<evidence type="ECO:0000313" key="2">
    <source>
        <dbReference type="Proteomes" id="UP000678499"/>
    </source>
</evidence>
<dbReference type="Proteomes" id="UP000678499">
    <property type="component" value="Unassembled WGS sequence"/>
</dbReference>
<dbReference type="EMBL" id="CAJPEX010001480">
    <property type="protein sequence ID" value="CAG0919259.1"/>
    <property type="molecule type" value="Genomic_DNA"/>
</dbReference>